<gene>
    <name evidence="5" type="ORF">LITE_LOCUS14204</name>
</gene>
<protein>
    <submittedName>
        <fullName evidence="5">Uncharacterized protein</fullName>
    </submittedName>
</protein>
<keyword evidence="6" id="KW-1185">Reference proteome</keyword>
<dbReference type="InterPro" id="IPR045182">
    <property type="entry name" value="JINGUBANG-like"/>
</dbReference>
<sequence>IITRLGFHLLYANHLTTTIGKRKEEKEKANTFLYIKWALTNHVTSLHNQKNNIPPLYPTEWEFSMATTKRTRFSLASHSSPATKMSSPLTTAAGATDDEVHFTSPRRLSTDAAAATTTTTTTHHSSPSVATPSPPNPIIHVPVAAPPSPGSPWSLSPLRTSPSPSLLHHCIASLHRHEGNIYSIAVAKGVVFTGSESSRIRAWRHPDCTERGYVKSSCGHVRAVLAYGNALFSAHKDHKIRIWNFTLSSDGFKIKKVATLPRTNSSPIMFSFRRFTIYNSSTKYNSNVAPRHQQHRDNVSCMAYYHAEGLLYTGSHDRTVKVWRVHDRMCVDSFQAHDEGVTSVLVNQDDGCVFSSSSDGSVKVWRRVYLQDSHTLTMTLRFQHSPVNALALTSSVSGCFLYSGSSDGTINFWEKERFSGRFNHSGFLQGHRFAVLCLASVSERLVFSGSEDTSIRVWRREGRGSGFHECLAVLDGHRGPVRCLAVCLENERVGNGFLVYSAGLDQSFKVWRVKVLMEEDDHHRTN</sequence>
<organism evidence="5 6">
    <name type="scientific">Linum tenue</name>
    <dbReference type="NCBI Taxonomy" id="586396"/>
    <lineage>
        <taxon>Eukaryota</taxon>
        <taxon>Viridiplantae</taxon>
        <taxon>Streptophyta</taxon>
        <taxon>Embryophyta</taxon>
        <taxon>Tracheophyta</taxon>
        <taxon>Spermatophyta</taxon>
        <taxon>Magnoliopsida</taxon>
        <taxon>eudicotyledons</taxon>
        <taxon>Gunneridae</taxon>
        <taxon>Pentapetalae</taxon>
        <taxon>rosids</taxon>
        <taxon>fabids</taxon>
        <taxon>Malpighiales</taxon>
        <taxon>Linaceae</taxon>
        <taxon>Linum</taxon>
    </lineage>
</organism>
<proteinExistence type="predicted"/>
<feature type="non-terminal residue" evidence="5">
    <location>
        <position position="1"/>
    </location>
</feature>
<dbReference type="PROSITE" id="PS50082">
    <property type="entry name" value="WD_REPEATS_2"/>
    <property type="match status" value="4"/>
</dbReference>
<evidence type="ECO:0000256" key="3">
    <source>
        <dbReference type="PROSITE-ProRule" id="PRU00221"/>
    </source>
</evidence>
<dbReference type="SUPFAM" id="SSF50978">
    <property type="entry name" value="WD40 repeat-like"/>
    <property type="match status" value="1"/>
</dbReference>
<reference evidence="5" key="1">
    <citation type="submission" date="2022-08" db="EMBL/GenBank/DDBJ databases">
        <authorList>
            <person name="Gutierrez-Valencia J."/>
        </authorList>
    </citation>
    <scope>NUCLEOTIDE SEQUENCE</scope>
</reference>
<feature type="compositionally biased region" description="Low complexity" evidence="4">
    <location>
        <begin position="110"/>
        <end position="131"/>
    </location>
</feature>
<evidence type="ECO:0000256" key="2">
    <source>
        <dbReference type="ARBA" id="ARBA00022737"/>
    </source>
</evidence>
<dbReference type="InterPro" id="IPR036322">
    <property type="entry name" value="WD40_repeat_dom_sf"/>
</dbReference>
<feature type="repeat" description="WD" evidence="3">
    <location>
        <begin position="334"/>
        <end position="365"/>
    </location>
</feature>
<dbReference type="InterPro" id="IPR015943">
    <property type="entry name" value="WD40/YVTN_repeat-like_dom_sf"/>
</dbReference>
<dbReference type="PANTHER" id="PTHR22844">
    <property type="entry name" value="F-BOX AND WD40 DOMAIN PROTEIN"/>
    <property type="match status" value="1"/>
</dbReference>
<dbReference type="Gene3D" id="2.130.10.10">
    <property type="entry name" value="YVTN repeat-like/Quinoprotein amine dehydrogenase"/>
    <property type="match status" value="3"/>
</dbReference>
<feature type="region of interest" description="Disordered" evidence="4">
    <location>
        <begin position="74"/>
        <end position="158"/>
    </location>
</feature>
<dbReference type="AlphaFoldDB" id="A0AAV0JGW2"/>
<comment type="caution">
    <text evidence="5">The sequence shown here is derived from an EMBL/GenBank/DDBJ whole genome shotgun (WGS) entry which is preliminary data.</text>
</comment>
<feature type="repeat" description="WD" evidence="3">
    <location>
        <begin position="292"/>
        <end position="333"/>
    </location>
</feature>
<dbReference type="InterPro" id="IPR001680">
    <property type="entry name" value="WD40_rpt"/>
</dbReference>
<dbReference type="CDD" id="cd00200">
    <property type="entry name" value="WD40"/>
    <property type="match status" value="1"/>
</dbReference>
<name>A0AAV0JGW2_9ROSI</name>
<feature type="compositionally biased region" description="Polar residues" evidence="4">
    <location>
        <begin position="74"/>
        <end position="90"/>
    </location>
</feature>
<evidence type="ECO:0000313" key="5">
    <source>
        <dbReference type="EMBL" id="CAI0408991.1"/>
    </source>
</evidence>
<evidence type="ECO:0000313" key="6">
    <source>
        <dbReference type="Proteomes" id="UP001154282"/>
    </source>
</evidence>
<accession>A0AAV0JGW2</accession>
<dbReference type="InterPro" id="IPR020472">
    <property type="entry name" value="WD40_PAC1"/>
</dbReference>
<feature type="repeat" description="WD" evidence="3">
    <location>
        <begin position="428"/>
        <end position="458"/>
    </location>
</feature>
<evidence type="ECO:0000256" key="4">
    <source>
        <dbReference type="SAM" id="MobiDB-lite"/>
    </source>
</evidence>
<keyword evidence="2" id="KW-0677">Repeat</keyword>
<dbReference type="Pfam" id="PF00400">
    <property type="entry name" value="WD40"/>
    <property type="match status" value="5"/>
</dbReference>
<dbReference type="SMART" id="SM00320">
    <property type="entry name" value="WD40"/>
    <property type="match status" value="7"/>
</dbReference>
<dbReference type="Proteomes" id="UP001154282">
    <property type="component" value="Unassembled WGS sequence"/>
</dbReference>
<keyword evidence="1 3" id="KW-0853">WD repeat</keyword>
<dbReference type="PANTHER" id="PTHR22844:SF213">
    <property type="entry name" value="OS01G0232200 PROTEIN"/>
    <property type="match status" value="1"/>
</dbReference>
<feature type="non-terminal residue" evidence="5">
    <location>
        <position position="526"/>
    </location>
</feature>
<feature type="repeat" description="WD" evidence="3">
    <location>
        <begin position="380"/>
        <end position="414"/>
    </location>
</feature>
<dbReference type="PROSITE" id="PS50294">
    <property type="entry name" value="WD_REPEATS_REGION"/>
    <property type="match status" value="2"/>
</dbReference>
<dbReference type="PRINTS" id="PR00320">
    <property type="entry name" value="GPROTEINBRPT"/>
</dbReference>
<dbReference type="EMBL" id="CAMGYJ010000005">
    <property type="protein sequence ID" value="CAI0408991.1"/>
    <property type="molecule type" value="Genomic_DNA"/>
</dbReference>
<evidence type="ECO:0000256" key="1">
    <source>
        <dbReference type="ARBA" id="ARBA00022574"/>
    </source>
</evidence>